<gene>
    <name evidence="1" type="ORF">S01H1_85826</name>
</gene>
<accession>X0Z2Q8</accession>
<dbReference type="EMBL" id="BARS01059116">
    <property type="protein sequence ID" value="GAG42891.1"/>
    <property type="molecule type" value="Genomic_DNA"/>
</dbReference>
<protein>
    <recommendedName>
        <fullName evidence="2">Glycosyl transferase family 1 domain-containing protein</fullName>
    </recommendedName>
</protein>
<dbReference type="Gene3D" id="3.40.50.2000">
    <property type="entry name" value="Glycogen Phosphorylase B"/>
    <property type="match status" value="1"/>
</dbReference>
<name>X0Z2Q8_9ZZZZ</name>
<dbReference type="SUPFAM" id="SSF53756">
    <property type="entry name" value="UDP-Glycosyltransferase/glycogen phosphorylase"/>
    <property type="match status" value="1"/>
</dbReference>
<sequence length="54" mass="5623">DGMATAMAELLSNPSRAAAMGEAGRARVLANFTLTQACDRLRGIMGFPPITEVA</sequence>
<evidence type="ECO:0000313" key="1">
    <source>
        <dbReference type="EMBL" id="GAG42891.1"/>
    </source>
</evidence>
<organism evidence="1">
    <name type="scientific">marine sediment metagenome</name>
    <dbReference type="NCBI Taxonomy" id="412755"/>
    <lineage>
        <taxon>unclassified sequences</taxon>
        <taxon>metagenomes</taxon>
        <taxon>ecological metagenomes</taxon>
    </lineage>
</organism>
<comment type="caution">
    <text evidence="1">The sequence shown here is derived from an EMBL/GenBank/DDBJ whole genome shotgun (WGS) entry which is preliminary data.</text>
</comment>
<proteinExistence type="predicted"/>
<reference evidence="1" key="1">
    <citation type="journal article" date="2014" name="Front. Microbiol.">
        <title>High frequency of phylogenetically diverse reductive dehalogenase-homologous genes in deep subseafloor sedimentary metagenomes.</title>
        <authorList>
            <person name="Kawai M."/>
            <person name="Futagami T."/>
            <person name="Toyoda A."/>
            <person name="Takaki Y."/>
            <person name="Nishi S."/>
            <person name="Hori S."/>
            <person name="Arai W."/>
            <person name="Tsubouchi T."/>
            <person name="Morono Y."/>
            <person name="Uchiyama I."/>
            <person name="Ito T."/>
            <person name="Fujiyama A."/>
            <person name="Inagaki F."/>
            <person name="Takami H."/>
        </authorList>
    </citation>
    <scope>NUCLEOTIDE SEQUENCE</scope>
    <source>
        <strain evidence="1">Expedition CK06-06</strain>
    </source>
</reference>
<feature type="non-terminal residue" evidence="1">
    <location>
        <position position="1"/>
    </location>
</feature>
<evidence type="ECO:0008006" key="2">
    <source>
        <dbReference type="Google" id="ProtNLM"/>
    </source>
</evidence>
<dbReference type="AlphaFoldDB" id="X0Z2Q8"/>